<sequence length="79" mass="9270">MTHPIDLVLTKGKGTLGSEYWLAFDKVFMDRCDELAVLQIDGWNESNGVLREIEYFRKQNKPIWLLDSDVRLGRKTRIE</sequence>
<dbReference type="AlphaFoldDB" id="K8P9T0"/>
<gene>
    <name evidence="2" type="ORF">HMPREF9696_02405</name>
</gene>
<keyword evidence="3" id="KW-1185">Reference proteome</keyword>
<dbReference type="SUPFAM" id="SSF52309">
    <property type="entry name" value="N-(deoxy)ribosyltransferase-like"/>
    <property type="match status" value="1"/>
</dbReference>
<dbReference type="Proteomes" id="UP000001095">
    <property type="component" value="Unassembled WGS sequence"/>
</dbReference>
<accession>K8P9T0</accession>
<reference evidence="2 3" key="1">
    <citation type="submission" date="2012-04" db="EMBL/GenBank/DDBJ databases">
        <title>The Genome Sequence of Afipia clevelandensis ATCC 49720.</title>
        <authorList>
            <consortium name="The Broad Institute Genome Sequencing Platform"/>
            <person name="Earl A."/>
            <person name="Ward D."/>
            <person name="Feldgarden M."/>
            <person name="Gevers D."/>
            <person name="Huys G."/>
            <person name="Walker B."/>
            <person name="Young S.K."/>
            <person name="Zeng Q."/>
            <person name="Gargeya S."/>
            <person name="Fitzgerald M."/>
            <person name="Haas B."/>
            <person name="Abouelleil A."/>
            <person name="Alvarado L."/>
            <person name="Arachchi H.M."/>
            <person name="Berlin A."/>
            <person name="Chapman S.B."/>
            <person name="Goldberg J."/>
            <person name="Griggs A."/>
            <person name="Gujja S."/>
            <person name="Hansen M."/>
            <person name="Howarth C."/>
            <person name="Imamovic A."/>
            <person name="Larimer J."/>
            <person name="McCowen C."/>
            <person name="Montmayeur A."/>
            <person name="Murphy C."/>
            <person name="Neiman D."/>
            <person name="Pearson M."/>
            <person name="Priest M."/>
            <person name="Roberts A."/>
            <person name="Saif S."/>
            <person name="Shea T."/>
            <person name="Sisk P."/>
            <person name="Sykes S."/>
            <person name="Wortman J."/>
            <person name="Nusbaum C."/>
            <person name="Birren B."/>
        </authorList>
    </citation>
    <scope>NUCLEOTIDE SEQUENCE [LARGE SCALE GENOMIC DNA]</scope>
    <source>
        <strain evidence="2 3">ATCC 49720</strain>
    </source>
</reference>
<dbReference type="HOGENOM" id="CLU_2598214_0_0_5"/>
<evidence type="ECO:0000259" key="1">
    <source>
        <dbReference type="Pfam" id="PF09152"/>
    </source>
</evidence>
<feature type="domain" description="DUF1937" evidence="1">
    <location>
        <begin position="1"/>
        <end position="65"/>
    </location>
</feature>
<organism evidence="2 3">
    <name type="scientific">Afipia clevelandensis ATCC 49720</name>
    <dbReference type="NCBI Taxonomy" id="883079"/>
    <lineage>
        <taxon>Bacteria</taxon>
        <taxon>Pseudomonadati</taxon>
        <taxon>Pseudomonadota</taxon>
        <taxon>Alphaproteobacteria</taxon>
        <taxon>Hyphomicrobiales</taxon>
        <taxon>Nitrobacteraceae</taxon>
        <taxon>Afipia</taxon>
    </lineage>
</organism>
<comment type="caution">
    <text evidence="2">The sequence shown here is derived from an EMBL/GenBank/DDBJ whole genome shotgun (WGS) entry which is preliminary data.</text>
</comment>
<dbReference type="InterPro" id="IPR015235">
    <property type="entry name" value="DUF1937"/>
</dbReference>
<dbReference type="Pfam" id="PF09152">
    <property type="entry name" value="DUF1937"/>
    <property type="match status" value="1"/>
</dbReference>
<protein>
    <recommendedName>
        <fullName evidence="1">DUF1937 domain-containing protein</fullName>
    </recommendedName>
</protein>
<proteinExistence type="predicted"/>
<dbReference type="Gene3D" id="3.40.50.10400">
    <property type="entry name" value="Hypothetical protein PA1492"/>
    <property type="match status" value="1"/>
</dbReference>
<name>K8P9T0_9BRAD</name>
<dbReference type="EMBL" id="AGWY01000011">
    <property type="protein sequence ID" value="EKS35133.1"/>
    <property type="molecule type" value="Genomic_DNA"/>
</dbReference>
<evidence type="ECO:0000313" key="2">
    <source>
        <dbReference type="EMBL" id="EKS35133.1"/>
    </source>
</evidence>
<evidence type="ECO:0000313" key="3">
    <source>
        <dbReference type="Proteomes" id="UP000001095"/>
    </source>
</evidence>